<dbReference type="Proteomes" id="UP001310692">
    <property type="component" value="Unassembled WGS sequence"/>
</dbReference>
<dbReference type="Pfam" id="PF11233">
    <property type="entry name" value="DUF3035"/>
    <property type="match status" value="1"/>
</dbReference>
<gene>
    <name evidence="2" type="ORF">V0U35_04600</name>
</gene>
<name>A0ABU7LWU5_9PROT</name>
<dbReference type="RefSeq" id="WP_330195480.1">
    <property type="nucleotide sequence ID" value="NZ_JAZDRO010000001.1"/>
</dbReference>
<dbReference type="PROSITE" id="PS51257">
    <property type="entry name" value="PROKAR_LIPOPROTEIN"/>
    <property type="match status" value="1"/>
</dbReference>
<organism evidence="2 3">
    <name type="scientific">Hyphobacterium marinum</name>
    <dbReference type="NCBI Taxonomy" id="3116574"/>
    <lineage>
        <taxon>Bacteria</taxon>
        <taxon>Pseudomonadati</taxon>
        <taxon>Pseudomonadota</taxon>
        <taxon>Alphaproteobacteria</taxon>
        <taxon>Maricaulales</taxon>
        <taxon>Maricaulaceae</taxon>
        <taxon>Hyphobacterium</taxon>
    </lineage>
</organism>
<protein>
    <submittedName>
        <fullName evidence="2">DUF3035 domain-containing protein</fullName>
    </submittedName>
</protein>
<sequence>MRQRAILFTVCAAAMAVSACSGVRQALGAEKVTPDEFRVVTIAPLTVPPEYNLRPPRPGEPRPEEIYPDQAARAALLGSTGNFEGSDGEALLIAQAGGGEADPFIRAIIDGEAGGVVHKTRTFSDQILFWRGEGSMGIASDQTPLDADAEAERLARDTARADALTGGGQVEIERDRGGIGKLPGL</sequence>
<evidence type="ECO:0000313" key="2">
    <source>
        <dbReference type="EMBL" id="MEE2565951.1"/>
    </source>
</evidence>
<proteinExistence type="predicted"/>
<feature type="chain" id="PRO_5045648359" evidence="1">
    <location>
        <begin position="27"/>
        <end position="185"/>
    </location>
</feature>
<evidence type="ECO:0000313" key="3">
    <source>
        <dbReference type="Proteomes" id="UP001310692"/>
    </source>
</evidence>
<reference evidence="2 3" key="1">
    <citation type="submission" date="2024-01" db="EMBL/GenBank/DDBJ databases">
        <title>Hyphobacterium bacterium isolated from marine sediment.</title>
        <authorList>
            <person name="Zhao S."/>
        </authorList>
    </citation>
    <scope>NUCLEOTIDE SEQUENCE [LARGE SCALE GENOMIC DNA]</scope>
    <source>
        <strain evidence="2 3">Y60-23</strain>
    </source>
</reference>
<keyword evidence="3" id="KW-1185">Reference proteome</keyword>
<evidence type="ECO:0000256" key="1">
    <source>
        <dbReference type="SAM" id="SignalP"/>
    </source>
</evidence>
<comment type="caution">
    <text evidence="2">The sequence shown here is derived from an EMBL/GenBank/DDBJ whole genome shotgun (WGS) entry which is preliminary data.</text>
</comment>
<dbReference type="EMBL" id="JAZDRO010000001">
    <property type="protein sequence ID" value="MEE2565951.1"/>
    <property type="molecule type" value="Genomic_DNA"/>
</dbReference>
<accession>A0ABU7LWU5</accession>
<feature type="signal peptide" evidence="1">
    <location>
        <begin position="1"/>
        <end position="26"/>
    </location>
</feature>
<dbReference type="InterPro" id="IPR021395">
    <property type="entry name" value="DUF3035"/>
</dbReference>
<keyword evidence="1" id="KW-0732">Signal</keyword>